<evidence type="ECO:0000256" key="1">
    <source>
        <dbReference type="ARBA" id="ARBA00007150"/>
    </source>
</evidence>
<keyword evidence="9" id="KW-1185">Reference proteome</keyword>
<dbReference type="OrthoDB" id="871140at2"/>
<accession>A0A4Y6Q1Y1</accession>
<comment type="similarity">
    <text evidence="1">Belongs to the Lgt family.</text>
</comment>
<proteinExistence type="inferred from homology"/>
<evidence type="ECO:0000313" key="8">
    <source>
        <dbReference type="EMBL" id="QDG54479.1"/>
    </source>
</evidence>
<name>A0A4Y6Q1Y1_PERCE</name>
<feature type="transmembrane region" description="Helical" evidence="7">
    <location>
        <begin position="111"/>
        <end position="130"/>
    </location>
</feature>
<dbReference type="Pfam" id="PF01790">
    <property type="entry name" value="LGT"/>
    <property type="match status" value="1"/>
</dbReference>
<evidence type="ECO:0000256" key="7">
    <source>
        <dbReference type="SAM" id="Phobius"/>
    </source>
</evidence>
<evidence type="ECO:0000256" key="6">
    <source>
        <dbReference type="ARBA" id="ARBA00023136"/>
    </source>
</evidence>
<dbReference type="PANTHER" id="PTHR30589">
    <property type="entry name" value="PROLIPOPROTEIN DIACYLGLYCERYL TRANSFERASE"/>
    <property type="match status" value="1"/>
</dbReference>
<evidence type="ECO:0000256" key="2">
    <source>
        <dbReference type="ARBA" id="ARBA00022475"/>
    </source>
</evidence>
<dbReference type="GO" id="GO:0008961">
    <property type="term" value="F:phosphatidylglycerol-prolipoprotein diacylglyceryl transferase activity"/>
    <property type="evidence" value="ECO:0007669"/>
    <property type="project" value="InterPro"/>
</dbReference>
<keyword evidence="2" id="KW-1003">Cell membrane</keyword>
<reference evidence="8 9" key="1">
    <citation type="submission" date="2019-06" db="EMBL/GenBank/DDBJ databases">
        <title>Persicimonas caeni gen. nov., sp. nov., a predatory bacterium isolated from solar saltern.</title>
        <authorList>
            <person name="Wang S."/>
        </authorList>
    </citation>
    <scope>NUCLEOTIDE SEQUENCE [LARGE SCALE GENOMIC DNA]</scope>
    <source>
        <strain evidence="8 9">YN101</strain>
    </source>
</reference>
<evidence type="ECO:0008006" key="10">
    <source>
        <dbReference type="Google" id="ProtNLM"/>
    </source>
</evidence>
<gene>
    <name evidence="8" type="ORF">FIV42_28160</name>
</gene>
<evidence type="ECO:0000313" key="9">
    <source>
        <dbReference type="Proteomes" id="UP000315995"/>
    </source>
</evidence>
<sequence length="278" mass="28878">MNWLTTQLPAQSVWMGAGLLVAAAIAVGAGRMRRVPASEILALFGLCVVVGAASSRVFWVLAAPSVDIGVAVAHLGELLDPRNGGYSSFGAFGGAAAVVALWCYLQRHEAWALRAIDALVLGGLSGLALARVGCLANGCDFGRPAQLPWSIQYPAGSEAFALHVESGRILADASWSAPVHPFPLYMAAGTLLIVAIGLGVLSRGQSSPGRVAVLAAGAYLLWRFAMEWTRAPSTVASWGAVNIHHLLAVIGLGVIFTVARKLDACRSTSAAPQSGREK</sequence>
<dbReference type="EMBL" id="CP041186">
    <property type="protein sequence ID" value="QDG54479.1"/>
    <property type="molecule type" value="Genomic_DNA"/>
</dbReference>
<keyword evidence="5 7" id="KW-1133">Transmembrane helix</keyword>
<keyword evidence="4 7" id="KW-0812">Transmembrane</keyword>
<feature type="transmembrane region" description="Helical" evidence="7">
    <location>
        <begin position="86"/>
        <end position="104"/>
    </location>
</feature>
<feature type="transmembrane region" description="Helical" evidence="7">
    <location>
        <begin position="12"/>
        <end position="29"/>
    </location>
</feature>
<evidence type="ECO:0000256" key="5">
    <source>
        <dbReference type="ARBA" id="ARBA00022989"/>
    </source>
</evidence>
<protein>
    <recommendedName>
        <fullName evidence="10">Prolipoprotein diacylglyceryl transferase</fullName>
    </recommendedName>
</protein>
<dbReference type="GO" id="GO:0042158">
    <property type="term" value="P:lipoprotein biosynthetic process"/>
    <property type="evidence" value="ECO:0007669"/>
    <property type="project" value="InterPro"/>
</dbReference>
<organism evidence="8 9">
    <name type="scientific">Persicimonas caeni</name>
    <dbReference type="NCBI Taxonomy" id="2292766"/>
    <lineage>
        <taxon>Bacteria</taxon>
        <taxon>Deltaproteobacteria</taxon>
        <taxon>Bradymonadales</taxon>
        <taxon>Bradymonadaceae</taxon>
        <taxon>Persicimonas</taxon>
    </lineage>
</organism>
<dbReference type="RefSeq" id="WP_141200923.1">
    <property type="nucleotide sequence ID" value="NZ_CP041186.1"/>
</dbReference>
<dbReference type="Proteomes" id="UP000315995">
    <property type="component" value="Chromosome"/>
</dbReference>
<feature type="transmembrane region" description="Helical" evidence="7">
    <location>
        <begin position="237"/>
        <end position="259"/>
    </location>
</feature>
<evidence type="ECO:0000256" key="4">
    <source>
        <dbReference type="ARBA" id="ARBA00022692"/>
    </source>
</evidence>
<dbReference type="PANTHER" id="PTHR30589:SF0">
    <property type="entry name" value="PHOSPHATIDYLGLYCEROL--PROLIPOPROTEIN DIACYLGLYCERYL TRANSFERASE"/>
    <property type="match status" value="1"/>
</dbReference>
<keyword evidence="6 7" id="KW-0472">Membrane</keyword>
<evidence type="ECO:0000256" key="3">
    <source>
        <dbReference type="ARBA" id="ARBA00022679"/>
    </source>
</evidence>
<feature type="transmembrane region" description="Helical" evidence="7">
    <location>
        <begin position="182"/>
        <end position="201"/>
    </location>
</feature>
<dbReference type="GO" id="GO:0005886">
    <property type="term" value="C:plasma membrane"/>
    <property type="evidence" value="ECO:0007669"/>
    <property type="project" value="InterPro"/>
</dbReference>
<feature type="transmembrane region" description="Helical" evidence="7">
    <location>
        <begin position="41"/>
        <end position="66"/>
    </location>
</feature>
<dbReference type="AlphaFoldDB" id="A0A4Y6Q1Y1"/>
<dbReference type="InterPro" id="IPR001640">
    <property type="entry name" value="Lgt"/>
</dbReference>
<feature type="transmembrane region" description="Helical" evidence="7">
    <location>
        <begin position="208"/>
        <end position="225"/>
    </location>
</feature>
<keyword evidence="3" id="KW-0808">Transferase</keyword>
<accession>A0A5B8YCZ0</accession>